<accession>A0AAE0TC77</accession>
<keyword evidence="3" id="KW-1185">Reference proteome</keyword>
<reference evidence="2" key="1">
    <citation type="journal article" date="2021" name="Genome Biol. Evol.">
        <title>A High-Quality Reference Genome for a Parasitic Bivalve with Doubly Uniparental Inheritance (Bivalvia: Unionida).</title>
        <authorList>
            <person name="Smith C.H."/>
        </authorList>
    </citation>
    <scope>NUCLEOTIDE SEQUENCE</scope>
    <source>
        <strain evidence="2">CHS0354</strain>
    </source>
</reference>
<evidence type="ECO:0000256" key="1">
    <source>
        <dbReference type="SAM" id="MobiDB-lite"/>
    </source>
</evidence>
<comment type="caution">
    <text evidence="2">The sequence shown here is derived from an EMBL/GenBank/DDBJ whole genome shotgun (WGS) entry which is preliminary data.</text>
</comment>
<dbReference type="Proteomes" id="UP001195483">
    <property type="component" value="Unassembled WGS sequence"/>
</dbReference>
<protein>
    <submittedName>
        <fullName evidence="2">Uncharacterized protein</fullName>
    </submittedName>
</protein>
<evidence type="ECO:0000313" key="3">
    <source>
        <dbReference type="Proteomes" id="UP001195483"/>
    </source>
</evidence>
<evidence type="ECO:0000313" key="2">
    <source>
        <dbReference type="EMBL" id="KAK3607692.1"/>
    </source>
</evidence>
<reference evidence="2" key="3">
    <citation type="submission" date="2023-05" db="EMBL/GenBank/DDBJ databases">
        <authorList>
            <person name="Smith C.H."/>
        </authorList>
    </citation>
    <scope>NUCLEOTIDE SEQUENCE</scope>
    <source>
        <strain evidence="2">CHS0354</strain>
        <tissue evidence="2">Mantle</tissue>
    </source>
</reference>
<dbReference type="EMBL" id="JAEAOA010001030">
    <property type="protein sequence ID" value="KAK3607692.1"/>
    <property type="molecule type" value="Genomic_DNA"/>
</dbReference>
<reference evidence="2" key="2">
    <citation type="journal article" date="2021" name="Genome Biol. Evol.">
        <title>Developing a high-quality reference genome for a parasitic bivalve with doubly uniparental inheritance (Bivalvia: Unionida).</title>
        <authorList>
            <person name="Smith C.H."/>
        </authorList>
    </citation>
    <scope>NUCLEOTIDE SEQUENCE</scope>
    <source>
        <strain evidence="2">CHS0354</strain>
        <tissue evidence="2">Mantle</tissue>
    </source>
</reference>
<organism evidence="2 3">
    <name type="scientific">Potamilus streckersoni</name>
    <dbReference type="NCBI Taxonomy" id="2493646"/>
    <lineage>
        <taxon>Eukaryota</taxon>
        <taxon>Metazoa</taxon>
        <taxon>Spiralia</taxon>
        <taxon>Lophotrochozoa</taxon>
        <taxon>Mollusca</taxon>
        <taxon>Bivalvia</taxon>
        <taxon>Autobranchia</taxon>
        <taxon>Heteroconchia</taxon>
        <taxon>Palaeoheterodonta</taxon>
        <taxon>Unionida</taxon>
        <taxon>Unionoidea</taxon>
        <taxon>Unionidae</taxon>
        <taxon>Ambleminae</taxon>
        <taxon>Lampsilini</taxon>
        <taxon>Potamilus</taxon>
    </lineage>
</organism>
<gene>
    <name evidence="2" type="ORF">CHS0354_016715</name>
</gene>
<dbReference type="AlphaFoldDB" id="A0AAE0TC77"/>
<feature type="region of interest" description="Disordered" evidence="1">
    <location>
        <begin position="1"/>
        <end position="27"/>
    </location>
</feature>
<name>A0AAE0TC77_9BIVA</name>
<proteinExistence type="predicted"/>
<sequence>MVTFTTSEHQYMSLVREGPAPHSKSSKLDCNQTYSGVGEKQELDCVILTNVLPELHSKIVIGLHPRILPSFPLGLRSPYATPGVTGDVA</sequence>
<feature type="compositionally biased region" description="Polar residues" evidence="1">
    <location>
        <begin position="1"/>
        <end position="10"/>
    </location>
</feature>